<keyword evidence="1" id="KW-0378">Hydrolase</keyword>
<dbReference type="SUPFAM" id="SSF56784">
    <property type="entry name" value="HAD-like"/>
    <property type="match status" value="1"/>
</dbReference>
<keyword evidence="2" id="KW-1185">Reference proteome</keyword>
<reference evidence="1" key="1">
    <citation type="submission" date="2022-05" db="EMBL/GenBank/DDBJ databases">
        <title>Corynebacterium sp. TA-R-1 sp. nov., isolated from human feces.</title>
        <authorList>
            <person name="Shamsuzzaman M."/>
            <person name="Dahal R.H."/>
        </authorList>
    </citation>
    <scope>NUCLEOTIDE SEQUENCE</scope>
    <source>
        <strain evidence="1">TA-R-1</strain>
    </source>
</reference>
<accession>A0ABT1G3S2</accession>
<evidence type="ECO:0000313" key="1">
    <source>
        <dbReference type="EMBL" id="MCP1387663.1"/>
    </source>
</evidence>
<comment type="caution">
    <text evidence="1">The sequence shown here is derived from an EMBL/GenBank/DDBJ whole genome shotgun (WGS) entry which is preliminary data.</text>
</comment>
<dbReference type="Pfam" id="PF00702">
    <property type="entry name" value="Hydrolase"/>
    <property type="match status" value="1"/>
</dbReference>
<dbReference type="InterPro" id="IPR036412">
    <property type="entry name" value="HAD-like_sf"/>
</dbReference>
<dbReference type="InterPro" id="IPR023214">
    <property type="entry name" value="HAD_sf"/>
</dbReference>
<gene>
    <name evidence="1" type="ORF">M5J20_05605</name>
</gene>
<protein>
    <submittedName>
        <fullName evidence="1">HAD family hydrolase</fullName>
    </submittedName>
</protein>
<dbReference type="RefSeq" id="WP_253577381.1">
    <property type="nucleotide sequence ID" value="NZ_JAMFTQ010000005.1"/>
</dbReference>
<evidence type="ECO:0000313" key="2">
    <source>
        <dbReference type="Proteomes" id="UP001204000"/>
    </source>
</evidence>
<name>A0ABT1G3S2_9CORY</name>
<proteinExistence type="predicted"/>
<sequence length="220" mass="23210">MTRSVIFDFDGTLAIGHGPVVAYAKQVAPSAGADFVQRVEEALRTFDAGRSTYRDGYHVVGELAAQDGVSSGTMNQAYQASREILGTAEAPVAAPEGLAGLLEALREHAELHLATNAPGVGVEQVLDSWGVRHLFDHLHFSVGKPDGLYPILREALQLGPVMAIGDIVEFDLQPAIDLGADTALVGATAAESDADVTLRGETLNDLRGELVTWAAQPPTQ</sequence>
<organism evidence="1 2">
    <name type="scientific">Corynebacterium stercoris</name>
    <dbReference type="NCBI Taxonomy" id="2943490"/>
    <lineage>
        <taxon>Bacteria</taxon>
        <taxon>Bacillati</taxon>
        <taxon>Actinomycetota</taxon>
        <taxon>Actinomycetes</taxon>
        <taxon>Mycobacteriales</taxon>
        <taxon>Corynebacteriaceae</taxon>
        <taxon>Corynebacterium</taxon>
    </lineage>
</organism>
<dbReference type="EMBL" id="JAMFTQ010000005">
    <property type="protein sequence ID" value="MCP1387663.1"/>
    <property type="molecule type" value="Genomic_DNA"/>
</dbReference>
<dbReference type="Gene3D" id="3.40.50.1000">
    <property type="entry name" value="HAD superfamily/HAD-like"/>
    <property type="match status" value="1"/>
</dbReference>
<dbReference type="GO" id="GO:0016787">
    <property type="term" value="F:hydrolase activity"/>
    <property type="evidence" value="ECO:0007669"/>
    <property type="project" value="UniProtKB-KW"/>
</dbReference>
<dbReference type="Proteomes" id="UP001204000">
    <property type="component" value="Unassembled WGS sequence"/>
</dbReference>